<dbReference type="AlphaFoldDB" id="A0A426YAA0"/>
<organism evidence="1 2">
    <name type="scientific">Ensete ventricosum</name>
    <name type="common">Abyssinian banana</name>
    <name type="synonym">Musa ensete</name>
    <dbReference type="NCBI Taxonomy" id="4639"/>
    <lineage>
        <taxon>Eukaryota</taxon>
        <taxon>Viridiplantae</taxon>
        <taxon>Streptophyta</taxon>
        <taxon>Embryophyta</taxon>
        <taxon>Tracheophyta</taxon>
        <taxon>Spermatophyta</taxon>
        <taxon>Magnoliopsida</taxon>
        <taxon>Liliopsida</taxon>
        <taxon>Zingiberales</taxon>
        <taxon>Musaceae</taxon>
        <taxon>Ensete</taxon>
    </lineage>
</organism>
<dbReference type="Proteomes" id="UP000287651">
    <property type="component" value="Unassembled WGS sequence"/>
</dbReference>
<evidence type="ECO:0000313" key="2">
    <source>
        <dbReference type="Proteomes" id="UP000287651"/>
    </source>
</evidence>
<sequence length="88" mass="9516">MQHMPALQYVISISPTAINQTEILLVFPGGICNGRRAGGVGVQAYVPCNMHPSMASAKELVPYLQSLRLVINPALKKDDVVFILCIGH</sequence>
<proteinExistence type="predicted"/>
<reference evidence="1 2" key="1">
    <citation type="journal article" date="2014" name="Agronomy (Basel)">
        <title>A Draft Genome Sequence for Ensete ventricosum, the Drought-Tolerant Tree Against Hunger.</title>
        <authorList>
            <person name="Harrison J."/>
            <person name="Moore K.A."/>
            <person name="Paszkiewicz K."/>
            <person name="Jones T."/>
            <person name="Grant M."/>
            <person name="Ambacheew D."/>
            <person name="Muzemil S."/>
            <person name="Studholme D.J."/>
        </authorList>
    </citation>
    <scope>NUCLEOTIDE SEQUENCE [LARGE SCALE GENOMIC DNA]</scope>
</reference>
<dbReference type="EMBL" id="AMZH03013842">
    <property type="protein sequence ID" value="RRT48616.1"/>
    <property type="molecule type" value="Genomic_DNA"/>
</dbReference>
<gene>
    <name evidence="1" type="ORF">B296_00027935</name>
</gene>
<protein>
    <submittedName>
        <fullName evidence="1">Uncharacterized protein</fullName>
    </submittedName>
</protein>
<name>A0A426YAA0_ENSVE</name>
<comment type="caution">
    <text evidence="1">The sequence shown here is derived from an EMBL/GenBank/DDBJ whole genome shotgun (WGS) entry which is preliminary data.</text>
</comment>
<accession>A0A426YAA0</accession>
<evidence type="ECO:0000313" key="1">
    <source>
        <dbReference type="EMBL" id="RRT48616.1"/>
    </source>
</evidence>